<proteinExistence type="predicted"/>
<dbReference type="EMBL" id="CABFNO020001465">
    <property type="protein sequence ID" value="CAG9989155.1"/>
    <property type="molecule type" value="Genomic_DNA"/>
</dbReference>
<name>A0A9N9Y3L1_9HYPO</name>
<organism evidence="2 3">
    <name type="scientific">Clonostachys byssicola</name>
    <dbReference type="NCBI Taxonomy" id="160290"/>
    <lineage>
        <taxon>Eukaryota</taxon>
        <taxon>Fungi</taxon>
        <taxon>Dikarya</taxon>
        <taxon>Ascomycota</taxon>
        <taxon>Pezizomycotina</taxon>
        <taxon>Sordariomycetes</taxon>
        <taxon>Hypocreomycetidae</taxon>
        <taxon>Hypocreales</taxon>
        <taxon>Bionectriaceae</taxon>
        <taxon>Clonostachys</taxon>
    </lineage>
</organism>
<comment type="caution">
    <text evidence="2">The sequence shown here is derived from an EMBL/GenBank/DDBJ whole genome shotgun (WGS) entry which is preliminary data.</text>
</comment>
<sequence>MSKSTAPSAMHTSSSASHTQSFSLPQQSASTSGEGGLDLKTGKVVTSSLEDQFKAAFKLVDSLLQEAGVEKGIGGAYIIMALVLDMKNEALLMKFFKEIYPDSKPTFMTYAVAVVALEGMEVELQAEALVP</sequence>
<accession>A0A9N9Y3L1</accession>
<evidence type="ECO:0000256" key="1">
    <source>
        <dbReference type="SAM" id="MobiDB-lite"/>
    </source>
</evidence>
<reference evidence="2 3" key="2">
    <citation type="submission" date="2021-10" db="EMBL/GenBank/DDBJ databases">
        <authorList>
            <person name="Piombo E."/>
        </authorList>
    </citation>
    <scope>NUCLEOTIDE SEQUENCE [LARGE SCALE GENOMIC DNA]</scope>
</reference>
<dbReference type="Proteomes" id="UP000754883">
    <property type="component" value="Unassembled WGS sequence"/>
</dbReference>
<dbReference type="InterPro" id="IPR035959">
    <property type="entry name" value="RutC-like_sf"/>
</dbReference>
<dbReference type="InterPro" id="IPR006175">
    <property type="entry name" value="YjgF/YER057c/UK114"/>
</dbReference>
<feature type="compositionally biased region" description="Low complexity" evidence="1">
    <location>
        <begin position="1"/>
        <end position="23"/>
    </location>
</feature>
<feature type="region of interest" description="Disordered" evidence="1">
    <location>
        <begin position="1"/>
        <end position="36"/>
    </location>
</feature>
<dbReference type="Gene3D" id="3.30.1330.40">
    <property type="entry name" value="RutC-like"/>
    <property type="match status" value="1"/>
</dbReference>
<dbReference type="AlphaFoldDB" id="A0A9N9Y3L1"/>
<gene>
    <name evidence="2" type="ORF">CBYS24578_00014697</name>
</gene>
<protein>
    <submittedName>
        <fullName evidence="2">Uncharacterized protein</fullName>
    </submittedName>
</protein>
<evidence type="ECO:0000313" key="3">
    <source>
        <dbReference type="Proteomes" id="UP000754883"/>
    </source>
</evidence>
<reference evidence="3" key="1">
    <citation type="submission" date="2019-06" db="EMBL/GenBank/DDBJ databases">
        <authorList>
            <person name="Broberg M."/>
        </authorList>
    </citation>
    <scope>NUCLEOTIDE SEQUENCE [LARGE SCALE GENOMIC DNA]</scope>
</reference>
<dbReference type="SUPFAM" id="SSF55298">
    <property type="entry name" value="YjgF-like"/>
    <property type="match status" value="1"/>
</dbReference>
<keyword evidence="3" id="KW-1185">Reference proteome</keyword>
<dbReference type="Pfam" id="PF01042">
    <property type="entry name" value="Ribonuc_L-PSP"/>
    <property type="match status" value="1"/>
</dbReference>
<dbReference type="OrthoDB" id="309640at2759"/>
<evidence type="ECO:0000313" key="2">
    <source>
        <dbReference type="EMBL" id="CAG9989155.1"/>
    </source>
</evidence>